<dbReference type="Pfam" id="PF00756">
    <property type="entry name" value="Esterase"/>
    <property type="match status" value="1"/>
</dbReference>
<dbReference type="GO" id="GO:0005829">
    <property type="term" value="C:cytosol"/>
    <property type="evidence" value="ECO:0007669"/>
    <property type="project" value="TreeGrafter"/>
</dbReference>
<evidence type="ECO:0000313" key="8">
    <source>
        <dbReference type="EMBL" id="SIS66444.1"/>
    </source>
</evidence>
<evidence type="ECO:0000256" key="4">
    <source>
        <dbReference type="ARBA" id="ARBA00047590"/>
    </source>
</evidence>
<dbReference type="PANTHER" id="PTHR10061:SF1">
    <property type="entry name" value="S-FORMYLGLUTATHIONE HYDROLASE YEIG"/>
    <property type="match status" value="1"/>
</dbReference>
<sequence length="285" mass="31656">MEQDIAIELLSQTRVSNGWLKRISHHSTTTKSRMTLAIYLPDTANDKPLPVLYWLSGLTCNDENFCQKAGALKLASELGLAIVCPDTSPRGTDYPGEHDSWDFGSAAGFYLNATQAPWSETYQMYDYVVTELPSLIEQNFPVSDLKSISGHSMGGHGALICALKNPGHYRSVSAFSPVTNPSQCPWGEKAFSHYLGSNKQAWEAYDACELIRTSLTERLPLLIDQGSADSFLDVQLKPDNLKQACEAVNHPLTLRVQPEYDHSYYFISTFIDDHLKHHATALGIL</sequence>
<feature type="active site" description="Charge relay system" evidence="6">
    <location>
        <position position="229"/>
    </location>
</feature>
<dbReference type="EC" id="3.1.2.12" evidence="5 7"/>
<comment type="function">
    <text evidence="7">Serine hydrolase involved in the detoxification of formaldehyde.</text>
</comment>
<dbReference type="FunFam" id="3.40.50.1820:FF:000002">
    <property type="entry name" value="S-formylglutathione hydrolase"/>
    <property type="match status" value="1"/>
</dbReference>
<evidence type="ECO:0000313" key="9">
    <source>
        <dbReference type="Proteomes" id="UP000185999"/>
    </source>
</evidence>
<dbReference type="AlphaFoldDB" id="A0A1N7KXZ6"/>
<comment type="similarity">
    <text evidence="1 7">Belongs to the esterase D family.</text>
</comment>
<feature type="active site" description="Charge relay system" evidence="6">
    <location>
        <position position="152"/>
    </location>
</feature>
<evidence type="ECO:0000256" key="2">
    <source>
        <dbReference type="ARBA" id="ARBA00022487"/>
    </source>
</evidence>
<dbReference type="GO" id="GO:0046294">
    <property type="term" value="P:formaldehyde catabolic process"/>
    <property type="evidence" value="ECO:0007669"/>
    <property type="project" value="InterPro"/>
</dbReference>
<dbReference type="RefSeq" id="WP_054341733.1">
    <property type="nucleotide sequence ID" value="NZ_FTOE01000003.1"/>
</dbReference>
<reference evidence="9" key="1">
    <citation type="submission" date="2017-01" db="EMBL/GenBank/DDBJ databases">
        <authorList>
            <person name="Varghese N."/>
            <person name="Submissions S."/>
        </authorList>
    </citation>
    <scope>NUCLEOTIDE SEQUENCE [LARGE SCALE GENOMIC DNA]</scope>
    <source>
        <strain evidence="9">DSM 22306</strain>
    </source>
</reference>
<dbReference type="Proteomes" id="UP000185999">
    <property type="component" value="Unassembled WGS sequence"/>
</dbReference>
<keyword evidence="2 7" id="KW-0719">Serine esterase</keyword>
<dbReference type="GO" id="GO:0052689">
    <property type="term" value="F:carboxylic ester hydrolase activity"/>
    <property type="evidence" value="ECO:0007669"/>
    <property type="project" value="UniProtKB-KW"/>
</dbReference>
<evidence type="ECO:0000256" key="6">
    <source>
        <dbReference type="PIRSR" id="PIRSR614186-1"/>
    </source>
</evidence>
<name>A0A1N7KXZ6_9GAMM</name>
<keyword evidence="3 7" id="KW-0378">Hydrolase</keyword>
<comment type="catalytic activity">
    <reaction evidence="4 7">
        <text>S-formylglutathione + H2O = formate + glutathione + H(+)</text>
        <dbReference type="Rhea" id="RHEA:14961"/>
        <dbReference type="ChEBI" id="CHEBI:15377"/>
        <dbReference type="ChEBI" id="CHEBI:15378"/>
        <dbReference type="ChEBI" id="CHEBI:15740"/>
        <dbReference type="ChEBI" id="CHEBI:57688"/>
        <dbReference type="ChEBI" id="CHEBI:57925"/>
        <dbReference type="EC" id="3.1.2.12"/>
    </reaction>
</comment>
<dbReference type="Gene3D" id="3.40.50.1820">
    <property type="entry name" value="alpha/beta hydrolase"/>
    <property type="match status" value="1"/>
</dbReference>
<protein>
    <recommendedName>
        <fullName evidence="5 7">S-formylglutathione hydrolase</fullName>
        <ecNumber evidence="5 7">3.1.2.12</ecNumber>
    </recommendedName>
</protein>
<dbReference type="SUPFAM" id="SSF53474">
    <property type="entry name" value="alpha/beta-Hydrolases"/>
    <property type="match status" value="1"/>
</dbReference>
<dbReference type="STRING" id="619304.SAMN05421760_10362"/>
<evidence type="ECO:0000256" key="3">
    <source>
        <dbReference type="ARBA" id="ARBA00022801"/>
    </source>
</evidence>
<evidence type="ECO:0000256" key="7">
    <source>
        <dbReference type="RuleBase" id="RU363068"/>
    </source>
</evidence>
<feature type="active site" description="Charge relay system" evidence="6">
    <location>
        <position position="262"/>
    </location>
</feature>
<proteinExistence type="inferred from homology"/>
<dbReference type="NCBIfam" id="TIGR02821">
    <property type="entry name" value="fghA_ester_D"/>
    <property type="match status" value="1"/>
</dbReference>
<dbReference type="OrthoDB" id="9782200at2"/>
<organism evidence="8 9">
    <name type="scientific">Neptunomonas antarctica</name>
    <dbReference type="NCBI Taxonomy" id="619304"/>
    <lineage>
        <taxon>Bacteria</taxon>
        <taxon>Pseudomonadati</taxon>
        <taxon>Pseudomonadota</taxon>
        <taxon>Gammaproteobacteria</taxon>
        <taxon>Oceanospirillales</taxon>
        <taxon>Oceanospirillaceae</taxon>
        <taxon>Neptunomonas</taxon>
    </lineage>
</organism>
<keyword evidence="9" id="KW-1185">Reference proteome</keyword>
<dbReference type="PANTHER" id="PTHR10061">
    <property type="entry name" value="S-FORMYLGLUTATHIONE HYDROLASE"/>
    <property type="match status" value="1"/>
</dbReference>
<dbReference type="InterPro" id="IPR000801">
    <property type="entry name" value="Esterase-like"/>
</dbReference>
<evidence type="ECO:0000256" key="5">
    <source>
        <dbReference type="NCBIfam" id="TIGR02821"/>
    </source>
</evidence>
<dbReference type="InterPro" id="IPR029058">
    <property type="entry name" value="AB_hydrolase_fold"/>
</dbReference>
<dbReference type="GO" id="GO:0018738">
    <property type="term" value="F:S-formylglutathione hydrolase activity"/>
    <property type="evidence" value="ECO:0007669"/>
    <property type="project" value="UniProtKB-UniRule"/>
</dbReference>
<dbReference type="EMBL" id="FTOE01000003">
    <property type="protein sequence ID" value="SIS66444.1"/>
    <property type="molecule type" value="Genomic_DNA"/>
</dbReference>
<gene>
    <name evidence="8" type="ORF">SAMN05421760_10362</name>
</gene>
<accession>A0A1N7KXZ6</accession>
<evidence type="ECO:0000256" key="1">
    <source>
        <dbReference type="ARBA" id="ARBA00005622"/>
    </source>
</evidence>
<dbReference type="InterPro" id="IPR014186">
    <property type="entry name" value="S-formylglutathione_hydrol"/>
</dbReference>